<protein>
    <submittedName>
        <fullName evidence="2">Uncharacterized protein</fullName>
    </submittedName>
</protein>
<evidence type="ECO:0000256" key="1">
    <source>
        <dbReference type="SAM" id="MobiDB-lite"/>
    </source>
</evidence>
<comment type="caution">
    <text evidence="2">The sequence shown here is derived from an EMBL/GenBank/DDBJ whole genome shotgun (WGS) entry which is preliminary data.</text>
</comment>
<keyword evidence="3" id="KW-1185">Reference proteome</keyword>
<name>A0A1E5VNS6_9POAL</name>
<proteinExistence type="predicted"/>
<sequence>MWKKIDHKKRRVLEAGLDEFVVGVVGEEDAEEEPAEAGVVGKDPRHHGRRPGPGRAGRRRGPAVRVVRSAEAAGPCTHLTPLICGSDTHSTRSWQTITDGEID</sequence>
<accession>A0A1E5VNS6</accession>
<gene>
    <name evidence="2" type="ORF">BAE44_0012211</name>
</gene>
<dbReference type="AlphaFoldDB" id="A0A1E5VNS6"/>
<evidence type="ECO:0000313" key="2">
    <source>
        <dbReference type="EMBL" id="OEL26770.1"/>
    </source>
</evidence>
<reference evidence="2 3" key="1">
    <citation type="submission" date="2016-09" db="EMBL/GenBank/DDBJ databases">
        <title>The draft genome of Dichanthelium oligosanthes: A C3 panicoid grass species.</title>
        <authorList>
            <person name="Studer A.J."/>
            <person name="Schnable J.C."/>
            <person name="Brutnell T.P."/>
        </authorList>
    </citation>
    <scope>NUCLEOTIDE SEQUENCE [LARGE SCALE GENOMIC DNA]</scope>
    <source>
        <strain evidence="3">cv. Kellogg 1175</strain>
        <tissue evidence="2">Leaf</tissue>
    </source>
</reference>
<organism evidence="2 3">
    <name type="scientific">Dichanthelium oligosanthes</name>
    <dbReference type="NCBI Taxonomy" id="888268"/>
    <lineage>
        <taxon>Eukaryota</taxon>
        <taxon>Viridiplantae</taxon>
        <taxon>Streptophyta</taxon>
        <taxon>Embryophyta</taxon>
        <taxon>Tracheophyta</taxon>
        <taxon>Spermatophyta</taxon>
        <taxon>Magnoliopsida</taxon>
        <taxon>Liliopsida</taxon>
        <taxon>Poales</taxon>
        <taxon>Poaceae</taxon>
        <taxon>PACMAD clade</taxon>
        <taxon>Panicoideae</taxon>
        <taxon>Panicodae</taxon>
        <taxon>Paniceae</taxon>
        <taxon>Dichantheliinae</taxon>
        <taxon>Dichanthelium</taxon>
    </lineage>
</organism>
<dbReference type="Proteomes" id="UP000095767">
    <property type="component" value="Unassembled WGS sequence"/>
</dbReference>
<dbReference type="EMBL" id="LWDX02033970">
    <property type="protein sequence ID" value="OEL26770.1"/>
    <property type="molecule type" value="Genomic_DNA"/>
</dbReference>
<feature type="compositionally biased region" description="Basic residues" evidence="1">
    <location>
        <begin position="44"/>
        <end position="62"/>
    </location>
</feature>
<evidence type="ECO:0000313" key="3">
    <source>
        <dbReference type="Proteomes" id="UP000095767"/>
    </source>
</evidence>
<feature type="region of interest" description="Disordered" evidence="1">
    <location>
        <begin position="28"/>
        <end position="63"/>
    </location>
</feature>